<evidence type="ECO:0000256" key="1">
    <source>
        <dbReference type="ARBA" id="ARBA00010646"/>
    </source>
</evidence>
<comment type="caution">
    <text evidence="5">The sequence shown here is derived from an EMBL/GenBank/DDBJ whole genome shotgun (WGS) entry which is preliminary data.</text>
</comment>
<keyword evidence="3" id="KW-0326">Glycosidase</keyword>
<reference evidence="5 6" key="1">
    <citation type="journal article" date="2011" name="J. Bacteriol.">
        <title>Genome sequence of 'Pedosphaera parvula' Ellin514, an aerobic Verrucomicrobial isolate from pasture soil.</title>
        <authorList>
            <person name="Kant R."/>
            <person name="van Passel M.W."/>
            <person name="Sangwan P."/>
            <person name="Palva A."/>
            <person name="Lucas S."/>
            <person name="Copeland A."/>
            <person name="Lapidus A."/>
            <person name="Glavina Del Rio T."/>
            <person name="Dalin E."/>
            <person name="Tice H."/>
            <person name="Bruce D."/>
            <person name="Goodwin L."/>
            <person name="Pitluck S."/>
            <person name="Chertkov O."/>
            <person name="Larimer F.W."/>
            <person name="Land M.L."/>
            <person name="Hauser L."/>
            <person name="Brettin T.S."/>
            <person name="Detter J.C."/>
            <person name="Han S."/>
            <person name="de Vos W.M."/>
            <person name="Janssen P.H."/>
            <person name="Smidt H."/>
        </authorList>
    </citation>
    <scope>NUCLEOTIDE SEQUENCE [LARGE SCALE GENOMIC DNA]</scope>
    <source>
        <strain evidence="5 6">Ellin514</strain>
    </source>
</reference>
<dbReference type="CDD" id="cd00599">
    <property type="entry name" value="GH25_muramidase"/>
    <property type="match status" value="1"/>
</dbReference>
<evidence type="ECO:0000256" key="2">
    <source>
        <dbReference type="ARBA" id="ARBA00022801"/>
    </source>
</evidence>
<dbReference type="GO" id="GO:0016998">
    <property type="term" value="P:cell wall macromolecule catabolic process"/>
    <property type="evidence" value="ECO:0007669"/>
    <property type="project" value="InterPro"/>
</dbReference>
<feature type="domain" description="PLL-like beta propeller" evidence="4">
    <location>
        <begin position="249"/>
        <end position="540"/>
    </location>
</feature>
<dbReference type="InterPro" id="IPR017853">
    <property type="entry name" value="GH"/>
</dbReference>
<keyword evidence="2 5" id="KW-0378">Hydrolase</keyword>
<dbReference type="PANTHER" id="PTHR34135:SF2">
    <property type="entry name" value="LYSOZYME"/>
    <property type="match status" value="1"/>
</dbReference>
<proteinExistence type="inferred from homology"/>
<dbReference type="Gene3D" id="2.120.10.70">
    <property type="entry name" value="Fucose-specific lectin"/>
    <property type="match status" value="1"/>
</dbReference>
<dbReference type="SUPFAM" id="SSF89372">
    <property type="entry name" value="Fucose-specific lectin"/>
    <property type="match status" value="2"/>
</dbReference>
<evidence type="ECO:0000256" key="3">
    <source>
        <dbReference type="ARBA" id="ARBA00023295"/>
    </source>
</evidence>
<dbReference type="InterPro" id="IPR058502">
    <property type="entry name" value="PLL-like_beta-prop"/>
</dbReference>
<dbReference type="PANTHER" id="PTHR34135">
    <property type="entry name" value="LYSOZYME"/>
    <property type="match status" value="1"/>
</dbReference>
<dbReference type="AlphaFoldDB" id="B9XJM7"/>
<name>B9XJM7_PEDPL</name>
<evidence type="ECO:0000313" key="5">
    <source>
        <dbReference type="EMBL" id="EEF59903.1"/>
    </source>
</evidence>
<evidence type="ECO:0000259" key="4">
    <source>
        <dbReference type="Pfam" id="PF26607"/>
    </source>
</evidence>
<comment type="similarity">
    <text evidence="1">Belongs to the glycosyl hydrolase 25 family.</text>
</comment>
<dbReference type="Gene3D" id="3.20.20.80">
    <property type="entry name" value="Glycosidases"/>
    <property type="match status" value="1"/>
</dbReference>
<dbReference type="EMBL" id="ABOX02000022">
    <property type="protein sequence ID" value="EEF59903.1"/>
    <property type="molecule type" value="Genomic_DNA"/>
</dbReference>
<dbReference type="Proteomes" id="UP000003688">
    <property type="component" value="Unassembled WGS sequence"/>
</dbReference>
<dbReference type="SUPFAM" id="SSF51445">
    <property type="entry name" value="(Trans)glycosidases"/>
    <property type="match status" value="1"/>
</dbReference>
<dbReference type="InterPro" id="IPR002053">
    <property type="entry name" value="Glyco_hydro_25"/>
</dbReference>
<keyword evidence="6" id="KW-1185">Reference proteome</keyword>
<dbReference type="GO" id="GO:0016052">
    <property type="term" value="P:carbohydrate catabolic process"/>
    <property type="evidence" value="ECO:0007669"/>
    <property type="project" value="TreeGrafter"/>
</dbReference>
<dbReference type="GO" id="GO:0003796">
    <property type="term" value="F:lysozyme activity"/>
    <property type="evidence" value="ECO:0007669"/>
    <property type="project" value="InterPro"/>
</dbReference>
<protein>
    <submittedName>
        <fullName evidence="5">Glycoside hydrolase family 25</fullName>
    </submittedName>
</protein>
<accession>B9XJM7</accession>
<gene>
    <name evidence="5" type="ORF">Cflav_PD2707</name>
</gene>
<organism evidence="5 6">
    <name type="scientific">Pedosphaera parvula (strain Ellin514)</name>
    <dbReference type="NCBI Taxonomy" id="320771"/>
    <lineage>
        <taxon>Bacteria</taxon>
        <taxon>Pseudomonadati</taxon>
        <taxon>Verrucomicrobiota</taxon>
        <taxon>Pedosphaerae</taxon>
        <taxon>Pedosphaerales</taxon>
        <taxon>Pedosphaeraceae</taxon>
        <taxon>Pedosphaera</taxon>
    </lineage>
</organism>
<evidence type="ECO:0000313" key="6">
    <source>
        <dbReference type="Proteomes" id="UP000003688"/>
    </source>
</evidence>
<sequence length="545" mass="57610" precursor="true">MASRPAARPGFRVIAPVALITSALTLALSPVHARPLGVDVSSYQGSVNWSSAKSAGISYAWAKATEGNYLKDTTFVGNENNGKSAGVYMGAYHFSRPDLNSPGTEASYFWGTAGGYVKSDGKTLMPMLDVETFNGHVGASSYSDWVNKWCDAITSDASGAGVSVQPVVYFSACACQLDSSVSQWLSWIANYNGENAQTGTPWNVCSSCNPWGGSTWNLWQYTSSGSVSGISGSVDLDVFNGSSAGLVSALVPTPTVAWSGWASLGGTCTSHPSAASFQPNEIDLYVRGSNNQIFSRNWNGSSWTAWVQHGVLPNGLTVAGAPAASANNGVSGREDLYCIGSDGNCYHDWWGTGTGWAGWQNLGAPSGVTFVGAPAATSWAAGRYDVIAVGNNKVTYHNYWTSSTGWAGWQSLGGSTPYDPTAVSAASNWLDVFVAGTSAGTVFHQYWHDGSGWTGYLQDLPQISTSYGLGASSWGSQRMDLFANSGGTIHHIWYNGSSWAPNWNESHPGVTATSAPCATSWGNNRIDVFVIGSDNACWHMVWGQQ</sequence>
<dbReference type="GO" id="GO:0009253">
    <property type="term" value="P:peptidoglycan catabolic process"/>
    <property type="evidence" value="ECO:0007669"/>
    <property type="project" value="InterPro"/>
</dbReference>
<dbReference type="InterPro" id="IPR018077">
    <property type="entry name" value="Glyco_hydro_fam25_subgr"/>
</dbReference>
<dbReference type="PROSITE" id="PS51904">
    <property type="entry name" value="GLYCOSYL_HYDROL_F25_2"/>
    <property type="match status" value="1"/>
</dbReference>
<dbReference type="Pfam" id="PF26607">
    <property type="entry name" value="DUF8189"/>
    <property type="match status" value="1"/>
</dbReference>
<dbReference type="Pfam" id="PF01183">
    <property type="entry name" value="Glyco_hydro_25"/>
    <property type="match status" value="1"/>
</dbReference>
<dbReference type="SMART" id="SM00641">
    <property type="entry name" value="Glyco_25"/>
    <property type="match status" value="1"/>
</dbReference>